<dbReference type="PANTHER" id="PTHR43266">
    <property type="entry name" value="MACROLIDE-EFFLUX PROTEIN"/>
    <property type="match status" value="1"/>
</dbReference>
<dbReference type="PROSITE" id="PS50850">
    <property type="entry name" value="MFS"/>
    <property type="match status" value="1"/>
</dbReference>
<feature type="transmembrane region" description="Helical" evidence="7">
    <location>
        <begin position="6"/>
        <end position="26"/>
    </location>
</feature>
<keyword evidence="5 7" id="KW-1133">Transmembrane helix</keyword>
<dbReference type="Proteomes" id="UP000617979">
    <property type="component" value="Unassembled WGS sequence"/>
</dbReference>
<evidence type="ECO:0000256" key="6">
    <source>
        <dbReference type="ARBA" id="ARBA00023136"/>
    </source>
</evidence>
<dbReference type="PRINTS" id="PR01988">
    <property type="entry name" value="EXPORTERBACE"/>
</dbReference>
<evidence type="ECO:0000256" key="7">
    <source>
        <dbReference type="SAM" id="Phobius"/>
    </source>
</evidence>
<evidence type="ECO:0000313" key="10">
    <source>
        <dbReference type="Proteomes" id="UP000617979"/>
    </source>
</evidence>
<organism evidence="9 10">
    <name type="scientific">Kroppenstedtia guangzhouensis</name>
    <dbReference type="NCBI Taxonomy" id="1274356"/>
    <lineage>
        <taxon>Bacteria</taxon>
        <taxon>Bacillati</taxon>
        <taxon>Bacillota</taxon>
        <taxon>Bacilli</taxon>
        <taxon>Bacillales</taxon>
        <taxon>Thermoactinomycetaceae</taxon>
        <taxon>Kroppenstedtia</taxon>
    </lineage>
</organism>
<name>A0ABQ1GSG5_9BACL</name>
<keyword evidence="2" id="KW-0813">Transport</keyword>
<feature type="transmembrane region" description="Helical" evidence="7">
    <location>
        <begin position="136"/>
        <end position="158"/>
    </location>
</feature>
<keyword evidence="4 7" id="KW-0812">Transmembrane</keyword>
<dbReference type="Pfam" id="PF07690">
    <property type="entry name" value="MFS_1"/>
    <property type="match status" value="1"/>
</dbReference>
<dbReference type="RefSeq" id="WP_188432704.1">
    <property type="nucleotide sequence ID" value="NZ_BMEX01000008.1"/>
</dbReference>
<dbReference type="SUPFAM" id="SSF103473">
    <property type="entry name" value="MFS general substrate transporter"/>
    <property type="match status" value="1"/>
</dbReference>
<dbReference type="InterPro" id="IPR011701">
    <property type="entry name" value="MFS"/>
</dbReference>
<feature type="transmembrane region" description="Helical" evidence="7">
    <location>
        <begin position="287"/>
        <end position="304"/>
    </location>
</feature>
<evidence type="ECO:0000256" key="3">
    <source>
        <dbReference type="ARBA" id="ARBA00022475"/>
    </source>
</evidence>
<feature type="transmembrane region" description="Helical" evidence="7">
    <location>
        <begin position="261"/>
        <end position="281"/>
    </location>
</feature>
<feature type="transmembrane region" description="Helical" evidence="7">
    <location>
        <begin position="110"/>
        <end position="130"/>
    </location>
</feature>
<feature type="transmembrane region" description="Helical" evidence="7">
    <location>
        <begin position="325"/>
        <end position="348"/>
    </location>
</feature>
<dbReference type="Gene3D" id="1.20.1250.20">
    <property type="entry name" value="MFS general substrate transporter like domains"/>
    <property type="match status" value="1"/>
</dbReference>
<accession>A0ABQ1GSG5</accession>
<protein>
    <submittedName>
        <fullName evidence="9">MFS transporter</fullName>
    </submittedName>
</protein>
<gene>
    <name evidence="9" type="ORF">GCM10007416_23280</name>
</gene>
<dbReference type="InterPro" id="IPR020846">
    <property type="entry name" value="MFS_dom"/>
</dbReference>
<evidence type="ECO:0000256" key="4">
    <source>
        <dbReference type="ARBA" id="ARBA00022692"/>
    </source>
</evidence>
<evidence type="ECO:0000313" key="9">
    <source>
        <dbReference type="EMBL" id="GGA49542.1"/>
    </source>
</evidence>
<evidence type="ECO:0000259" key="8">
    <source>
        <dbReference type="PROSITE" id="PS50850"/>
    </source>
</evidence>
<feature type="transmembrane region" description="Helical" evidence="7">
    <location>
        <begin position="231"/>
        <end position="254"/>
    </location>
</feature>
<evidence type="ECO:0000256" key="1">
    <source>
        <dbReference type="ARBA" id="ARBA00004651"/>
    </source>
</evidence>
<proteinExistence type="predicted"/>
<keyword evidence="6 7" id="KW-0472">Membrane</keyword>
<dbReference type="EMBL" id="BMEX01000008">
    <property type="protein sequence ID" value="GGA49542.1"/>
    <property type="molecule type" value="Genomic_DNA"/>
</dbReference>
<evidence type="ECO:0000256" key="2">
    <source>
        <dbReference type="ARBA" id="ARBA00022448"/>
    </source>
</evidence>
<dbReference type="InterPro" id="IPR022324">
    <property type="entry name" value="Bacilysin_exporter_BacE_put"/>
</dbReference>
<keyword evidence="3" id="KW-1003">Cell membrane</keyword>
<dbReference type="InterPro" id="IPR036259">
    <property type="entry name" value="MFS_trans_sf"/>
</dbReference>
<keyword evidence="10" id="KW-1185">Reference proteome</keyword>
<dbReference type="PANTHER" id="PTHR43266:SF10">
    <property type="entry name" value="BACILYSIN EXPORTER BACE-RELATED"/>
    <property type="match status" value="1"/>
</dbReference>
<sequence>MASLFLILYLTNSALLVSLYMLAKMIPGLVFSPYGGVFSDRFNRRTVVILTDLVRIGAALLPLFVVSEEQVWLIILSAALLTSASSVFFPAEKGLVTEVAAGDLAKTNSVMASGEAISMIVGSALGGIVASENVKLAFIINAATFAVSLITTIAINLASPAQKKEKQKADPLSLKAQIRPRQILKDMVEGFYIIRKHPILTKLIFLAVGVALAGGGINVLLSVIAKHQLDIGALGIGSVYAALGLGSFLGSVLAPRLMKKNFSLTQIIGWAAMFEGVFIGLYTQSTVLLLSVGALFIAGIFSTVDDTATDTLIMSDTPKDVLGRFYSFHELCTTLSFSVSTFMTGLIIEWFPVQVGGMIISGIWIFVGASWLFTTRGHVRKDIEAVDLSTMKN</sequence>
<evidence type="ECO:0000256" key="5">
    <source>
        <dbReference type="ARBA" id="ARBA00022989"/>
    </source>
</evidence>
<feature type="transmembrane region" description="Helical" evidence="7">
    <location>
        <begin position="47"/>
        <end position="65"/>
    </location>
</feature>
<feature type="domain" description="Major facilitator superfamily (MFS) profile" evidence="8">
    <location>
        <begin position="1"/>
        <end position="380"/>
    </location>
</feature>
<comment type="caution">
    <text evidence="9">The sequence shown here is derived from an EMBL/GenBank/DDBJ whole genome shotgun (WGS) entry which is preliminary data.</text>
</comment>
<feature type="transmembrane region" description="Helical" evidence="7">
    <location>
        <begin position="71"/>
        <end position="89"/>
    </location>
</feature>
<dbReference type="CDD" id="cd06173">
    <property type="entry name" value="MFS_MefA_like"/>
    <property type="match status" value="1"/>
</dbReference>
<feature type="transmembrane region" description="Helical" evidence="7">
    <location>
        <begin position="203"/>
        <end position="225"/>
    </location>
</feature>
<reference evidence="10" key="1">
    <citation type="journal article" date="2019" name="Int. J. Syst. Evol. Microbiol.">
        <title>The Global Catalogue of Microorganisms (GCM) 10K type strain sequencing project: providing services to taxonomists for standard genome sequencing and annotation.</title>
        <authorList>
            <consortium name="The Broad Institute Genomics Platform"/>
            <consortium name="The Broad Institute Genome Sequencing Center for Infectious Disease"/>
            <person name="Wu L."/>
            <person name="Ma J."/>
        </authorList>
    </citation>
    <scope>NUCLEOTIDE SEQUENCE [LARGE SCALE GENOMIC DNA]</scope>
    <source>
        <strain evidence="10">CGMCC 1.12404</strain>
    </source>
</reference>
<comment type="subcellular location">
    <subcellularLocation>
        <location evidence="1">Cell membrane</location>
        <topology evidence="1">Multi-pass membrane protein</topology>
    </subcellularLocation>
</comment>
<feature type="transmembrane region" description="Helical" evidence="7">
    <location>
        <begin position="354"/>
        <end position="373"/>
    </location>
</feature>